<comment type="subcellular location">
    <subcellularLocation>
        <location evidence="1">Cell membrane</location>
        <topology evidence="1">Single-pass type I membrane protein</topology>
    </subcellularLocation>
</comment>
<keyword evidence="9" id="KW-1015">Disulfide bond</keyword>
<proteinExistence type="predicted"/>
<keyword evidence="15" id="KW-1185">Reference proteome</keyword>
<feature type="region of interest" description="Disordered" evidence="11">
    <location>
        <begin position="1266"/>
        <end position="1301"/>
    </location>
</feature>
<evidence type="ECO:0000256" key="11">
    <source>
        <dbReference type="SAM" id="MobiDB-lite"/>
    </source>
</evidence>
<keyword evidence="2" id="KW-1003">Cell membrane</keyword>
<evidence type="ECO:0000256" key="7">
    <source>
        <dbReference type="ARBA" id="ARBA00022989"/>
    </source>
</evidence>
<dbReference type="EMBL" id="QMKO01002434">
    <property type="protein sequence ID" value="RTG83519.1"/>
    <property type="molecule type" value="Genomic_DNA"/>
</dbReference>
<dbReference type="GO" id="GO:0005524">
    <property type="term" value="F:ATP binding"/>
    <property type="evidence" value="ECO:0007669"/>
    <property type="project" value="UniProtKB-KW"/>
</dbReference>
<keyword evidence="4" id="KW-0732">Signal</keyword>
<dbReference type="Proteomes" id="UP000290809">
    <property type="component" value="Unassembled WGS sequence"/>
</dbReference>
<dbReference type="InterPro" id="IPR008979">
    <property type="entry name" value="Galactose-bd-like_sf"/>
</dbReference>
<evidence type="ECO:0000256" key="8">
    <source>
        <dbReference type="ARBA" id="ARBA00023136"/>
    </source>
</evidence>
<evidence type="ECO:0000313" key="14">
    <source>
        <dbReference type="EMBL" id="RTG83519.1"/>
    </source>
</evidence>
<sequence length="1301" mass="145581">MTEYTDAGIGKIVFPTIGVNQKFTYELTLMRKIYYLEFLETYPHYPSDVLHNMNDYDLDKTKCIQSLLVNRHQIPDSAFNATSEVVDPSGAKRYNAHSIRNENTDFAWCPGKRISTDCDEYVEIDMGELNIITKVVISGLLAEGGGSRYTPYFYIRYKREINEENWRTYRQLRPTIGSRYTPYFYIRYKREINEENWRTYRQLRPTIGSRYTPYFYIRYKREINEENWRTYRQLRPTIISRLLGGLDALVPKFVVLDPPLIARWIHDLVEYRIPEGSLAHPPYQAETSLYKSQGSEVFTNENLNSSQAGGGLPFSDTCYDGHRIEPGSLLDGGLGCLIDLNSANRDTIPSIQQTVGVSSKADSSMNYQFVGWHRDRWKSSQDKNNDVVDMLFRFASVRNFTRLRLYISNNYLEKIRLPRRLEVKFSVGGVHFSGQLPISREFKLENRSLGVFSIILDLSHRIGQVVQLKAFFADDWLLFSEIRFESEKVTTPIKIDELAMLSSKSFNHQSINEEEDSTNTKRESDANKVPSSNDTSVLDDSSTRLSTVVILVLVLLCCFLGLLAGVACFSVTWMHRKRHDLEREKHQVHKTLLIRGEDALNVCTATGLCGNGNVNLIGGGGGGGDAVSTVLPNGGLQTYHQIVLSSNTSTESPNSVSNEKNSSQQQSQLRQTSQSNVGMIIGQQSNTIVNRLSGGTIGPSDGVTSETEAFCDNNNNKHNDDNDETHPHNRYSLSLFNNHQYHHHHQIRKQHSSVLSSLLCISKMKKHRRKQCSVKINHNNRTISQLDHTNNIHGNINSKEIDHITATTTTNNNISNNNTEFLNTVNNFSRVNQLTSVQAANGLLQIDLSRGHPSMLINGRPLMRIPASSNPSDVTDNSWLLQTGYRNNNAVCCTSSIGMNLLNSEPGVYTTVGGAESDVDSNGASTMSPEYASTSMLHDYPMLAATLAQLNQQRLAANLTPSMNIQPNLYPCANPLNSGLSSNCSVNFNILSNPPLNSPFSNNNIINNPSTYGNISCHKNNFLTSINTIQQPLLFTNPHSIHDMMMMTTKTTTTAAITTSSVTKLLNGIQSSQIGNNGSNNHHYGVESDIVQNVFQQNNYQSQNQQMYDAYNLPTPSAPIYYPIAHQIISSTMGQYFPCIITSTQTTGLSSISASSSGITPHTVLSPSSSAKSNNSINSSDATTTTYNNNNATLLGRGGHINNEYKSPKRNDIVNIEQSHKRSDVNKLDFNVKSGSTTNTCLSKSNYRVSNHNPWIKASNSNRYDELDQAQRRQHDENLLPPTPSSPPPPLPQSMTTPKHH</sequence>
<feature type="region of interest" description="Disordered" evidence="11">
    <location>
        <begin position="691"/>
        <end position="725"/>
    </location>
</feature>
<evidence type="ECO:0000256" key="6">
    <source>
        <dbReference type="ARBA" id="ARBA00022840"/>
    </source>
</evidence>
<evidence type="ECO:0000256" key="3">
    <source>
        <dbReference type="ARBA" id="ARBA00022692"/>
    </source>
</evidence>
<organism evidence="14 15">
    <name type="scientific">Schistosoma bovis</name>
    <name type="common">Blood fluke</name>
    <dbReference type="NCBI Taxonomy" id="6184"/>
    <lineage>
        <taxon>Eukaryota</taxon>
        <taxon>Metazoa</taxon>
        <taxon>Spiralia</taxon>
        <taxon>Lophotrochozoa</taxon>
        <taxon>Platyhelminthes</taxon>
        <taxon>Trematoda</taxon>
        <taxon>Digenea</taxon>
        <taxon>Strigeidida</taxon>
        <taxon>Schistosomatoidea</taxon>
        <taxon>Schistosomatidae</taxon>
        <taxon>Schistosoma</taxon>
    </lineage>
</organism>
<name>A0A430Q743_SCHBO</name>
<dbReference type="Gene3D" id="2.60.120.260">
    <property type="entry name" value="Galactose-binding domain-like"/>
    <property type="match status" value="1"/>
</dbReference>
<feature type="region of interest" description="Disordered" evidence="11">
    <location>
        <begin position="1160"/>
        <end position="1210"/>
    </location>
</feature>
<evidence type="ECO:0000256" key="2">
    <source>
        <dbReference type="ARBA" id="ARBA00022475"/>
    </source>
</evidence>
<evidence type="ECO:0000256" key="1">
    <source>
        <dbReference type="ARBA" id="ARBA00004251"/>
    </source>
</evidence>
<keyword evidence="10" id="KW-0325">Glycoprotein</keyword>
<feature type="compositionally biased region" description="Basic and acidic residues" evidence="11">
    <location>
        <begin position="715"/>
        <end position="725"/>
    </location>
</feature>
<gene>
    <name evidence="14" type="ORF">DC041_0005869</name>
</gene>
<feature type="transmembrane region" description="Helical" evidence="12">
    <location>
        <begin position="548"/>
        <end position="573"/>
    </location>
</feature>
<evidence type="ECO:0000259" key="13">
    <source>
        <dbReference type="PROSITE" id="PS50022"/>
    </source>
</evidence>
<feature type="compositionally biased region" description="Low complexity" evidence="11">
    <location>
        <begin position="662"/>
        <end position="674"/>
    </location>
</feature>
<keyword evidence="8 12" id="KW-0472">Membrane</keyword>
<dbReference type="Pfam" id="PF21114">
    <property type="entry name" value="DDR1-2_DS-like"/>
    <property type="match status" value="1"/>
</dbReference>
<dbReference type="InterPro" id="IPR000421">
    <property type="entry name" value="FA58C"/>
</dbReference>
<comment type="caution">
    <text evidence="14">The sequence shown here is derived from an EMBL/GenBank/DDBJ whole genome shotgun (WGS) entry which is preliminary data.</text>
</comment>
<dbReference type="Gene3D" id="2.60.120.1190">
    <property type="match status" value="1"/>
</dbReference>
<feature type="domain" description="F5/8 type C" evidence="13">
    <location>
        <begin position="63"/>
        <end position="171"/>
    </location>
</feature>
<keyword evidence="7 12" id="KW-1133">Transmembrane helix</keyword>
<feature type="compositionally biased region" description="Polar residues" evidence="11">
    <location>
        <begin position="647"/>
        <end position="661"/>
    </location>
</feature>
<evidence type="ECO:0000256" key="10">
    <source>
        <dbReference type="ARBA" id="ARBA00023180"/>
    </source>
</evidence>
<dbReference type="PROSITE" id="PS50022">
    <property type="entry name" value="FA58C_3"/>
    <property type="match status" value="1"/>
</dbReference>
<evidence type="ECO:0000256" key="9">
    <source>
        <dbReference type="ARBA" id="ARBA00023157"/>
    </source>
</evidence>
<dbReference type="GO" id="GO:0005886">
    <property type="term" value="C:plasma membrane"/>
    <property type="evidence" value="ECO:0007669"/>
    <property type="project" value="UniProtKB-SubCell"/>
</dbReference>
<accession>A0A430Q743</accession>
<feature type="region of interest" description="Disordered" evidence="11">
    <location>
        <begin position="647"/>
        <end position="674"/>
    </location>
</feature>
<feature type="region of interest" description="Disordered" evidence="11">
    <location>
        <begin position="507"/>
        <end position="539"/>
    </location>
</feature>
<keyword evidence="5" id="KW-0547">Nucleotide-binding</keyword>
<keyword evidence="3 12" id="KW-0812">Transmembrane</keyword>
<dbReference type="InterPro" id="IPR048525">
    <property type="entry name" value="DDR1-2_DS-like"/>
</dbReference>
<evidence type="ECO:0000256" key="12">
    <source>
        <dbReference type="SAM" id="Phobius"/>
    </source>
</evidence>
<dbReference type="SUPFAM" id="SSF49785">
    <property type="entry name" value="Galactose-binding domain-like"/>
    <property type="match status" value="1"/>
</dbReference>
<feature type="compositionally biased region" description="Basic and acidic residues" evidence="11">
    <location>
        <begin position="1266"/>
        <end position="1278"/>
    </location>
</feature>
<feature type="compositionally biased region" description="Low complexity" evidence="11">
    <location>
        <begin position="1166"/>
        <end position="1193"/>
    </location>
</feature>
<reference evidence="14 15" key="1">
    <citation type="journal article" date="2019" name="PLoS Pathog.">
        <title>Genome sequence of the bovine parasite Schistosoma bovis Tanzania.</title>
        <authorList>
            <person name="Oey H."/>
            <person name="Zakrzewski M."/>
            <person name="Gobert G."/>
            <person name="Gravermann K."/>
            <person name="Stoye J."/>
            <person name="Jones M."/>
            <person name="Mcmanus D."/>
            <person name="Krause L."/>
        </authorList>
    </citation>
    <scope>NUCLEOTIDE SEQUENCE [LARGE SCALE GENOMIC DNA]</scope>
    <source>
        <strain evidence="14 15">TAN1997</strain>
    </source>
</reference>
<protein>
    <recommendedName>
        <fullName evidence="13">F5/8 type C domain-containing protein</fullName>
    </recommendedName>
</protein>
<feature type="compositionally biased region" description="Polar residues" evidence="11">
    <location>
        <begin position="529"/>
        <end position="539"/>
    </location>
</feature>
<feature type="compositionally biased region" description="Pro residues" evidence="11">
    <location>
        <begin position="1281"/>
        <end position="1292"/>
    </location>
</feature>
<keyword evidence="6" id="KW-0067">ATP-binding</keyword>
<evidence type="ECO:0000256" key="4">
    <source>
        <dbReference type="ARBA" id="ARBA00022729"/>
    </source>
</evidence>
<evidence type="ECO:0000256" key="5">
    <source>
        <dbReference type="ARBA" id="ARBA00022741"/>
    </source>
</evidence>
<evidence type="ECO:0000313" key="15">
    <source>
        <dbReference type="Proteomes" id="UP000290809"/>
    </source>
</evidence>